<feature type="non-terminal residue" evidence="4">
    <location>
        <position position="674"/>
    </location>
</feature>
<reference evidence="4" key="1">
    <citation type="submission" date="2023-03" db="EMBL/GenBank/DDBJ databases">
        <authorList>
            <person name="Steffen K."/>
            <person name="Cardenas P."/>
        </authorList>
    </citation>
    <scope>NUCLEOTIDE SEQUENCE</scope>
</reference>
<keyword evidence="1" id="KW-0343">GTPase activation</keyword>
<dbReference type="Gene3D" id="6.10.140.210">
    <property type="match status" value="1"/>
</dbReference>
<dbReference type="SUPFAM" id="SSF111347">
    <property type="entry name" value="Rap/Ran-GAP"/>
    <property type="match status" value="1"/>
</dbReference>
<evidence type="ECO:0000313" key="4">
    <source>
        <dbReference type="EMBL" id="CAI8053483.1"/>
    </source>
</evidence>
<protein>
    <submittedName>
        <fullName evidence="4">FAD-dependent oxidoreductase domain-containing protein 1</fullName>
    </submittedName>
</protein>
<proteinExistence type="predicted"/>
<dbReference type="Pfam" id="PF21022">
    <property type="entry name" value="Rap-GAP_dimer"/>
    <property type="match status" value="1"/>
</dbReference>
<dbReference type="PANTHER" id="PTHR15711:SF32">
    <property type="entry name" value="RAP GTPASE ACTIVATING PROTEIN 1, ISOFORM H"/>
    <property type="match status" value="1"/>
</dbReference>
<feature type="region of interest" description="Disordered" evidence="2">
    <location>
        <begin position="346"/>
        <end position="373"/>
    </location>
</feature>
<dbReference type="PROSITE" id="PS50085">
    <property type="entry name" value="RAPGAP"/>
    <property type="match status" value="1"/>
</dbReference>
<gene>
    <name evidence="4" type="ORF">GBAR_LOCUS29242</name>
</gene>
<sequence>MRSFSSIRQQFSCPENISMSKFSIEFLKSAHQHLEVEGEDKVDVQNATEEKEIECNYLVNACGPWAAELALMAGIGRSDHTCHIMRTRLPVEPRLRSVFVFKCPTDLPNCPLVIAKNIYWRRESTGTFLAGYVPSKAVDKAADGVDLEAVDYRVFDEVLWPSLAEWVPAFEELKVQSGWSGYYEYNTLDQNAIIGTHPVVTNYVFANGFSGHGIQMAPGVGRAASHRACVCNPYKARRNRRYGSISLRRKSKLRRSASVNDKSVWSISMEEANRHPNVRNSEIVERDVFLDLLSKVQDNRYDNQRYVPRPGSGRSTDQIDHGPANGVIHNGDTCSDTSTPDIPAIEVSPSDTPPTSIADEDRDNSLIPPAMGARSAVTPGRRAMEALNKVIAEAGPYPMIIEPPDKGWVVHTDEDIDNACNEDGVWSAPEISTDHYVLDSDTAAFAYGKHFLGRAHKNYMGRDPKVGPVLFSIVKDEDYRGTNMRLILRTQSGTVYRVVPESQLYHMKEIEDIIRFTSKLGGIEEIKVEQAIRILYPKVHEMIRKFDEHKVAYTHKFGVIYQRKNQTSEEELFRNRHSSPAFDEFMEILGDRIQLKGFNGYRGGLDVAGDQTESIQSTLSTKDREIMSTCSTLLPFDEQDSQQVTCESYGVSASIENLSRKISYTILRLGAFEY</sequence>
<comment type="caution">
    <text evidence="4">The sequence shown here is derived from an EMBL/GenBank/DDBJ whole genome shotgun (WGS) entry which is preliminary data.</text>
</comment>
<dbReference type="InterPro" id="IPR006076">
    <property type="entry name" value="FAD-dep_OxRdtase"/>
</dbReference>
<organism evidence="4 5">
    <name type="scientific">Geodia barretti</name>
    <name type="common">Barrett's horny sponge</name>
    <dbReference type="NCBI Taxonomy" id="519541"/>
    <lineage>
        <taxon>Eukaryota</taxon>
        <taxon>Metazoa</taxon>
        <taxon>Porifera</taxon>
        <taxon>Demospongiae</taxon>
        <taxon>Heteroscleromorpha</taxon>
        <taxon>Tetractinellida</taxon>
        <taxon>Astrophorina</taxon>
        <taxon>Geodiidae</taxon>
        <taxon>Geodia</taxon>
    </lineage>
</organism>
<dbReference type="GO" id="GO:0005096">
    <property type="term" value="F:GTPase activator activity"/>
    <property type="evidence" value="ECO:0007669"/>
    <property type="project" value="UniProtKB-KW"/>
</dbReference>
<dbReference type="Pfam" id="PF02145">
    <property type="entry name" value="Rap_GAP"/>
    <property type="match status" value="1"/>
</dbReference>
<accession>A0AA35XCB9</accession>
<dbReference type="InterPro" id="IPR000331">
    <property type="entry name" value="Rap/Ran_GAP_dom"/>
</dbReference>
<feature type="region of interest" description="Disordered" evidence="2">
    <location>
        <begin position="303"/>
        <end position="333"/>
    </location>
</feature>
<evidence type="ECO:0000313" key="5">
    <source>
        <dbReference type="Proteomes" id="UP001174909"/>
    </source>
</evidence>
<dbReference type="Proteomes" id="UP001174909">
    <property type="component" value="Unassembled WGS sequence"/>
</dbReference>
<dbReference type="PANTHER" id="PTHR15711">
    <property type="entry name" value="RAP GTPASE-ACTIVATING PROTEIN"/>
    <property type="match status" value="1"/>
</dbReference>
<dbReference type="Gene3D" id="3.30.9.10">
    <property type="entry name" value="D-Amino Acid Oxidase, subunit A, domain 2"/>
    <property type="match status" value="1"/>
</dbReference>
<name>A0AA35XCB9_GEOBA</name>
<dbReference type="Pfam" id="PF01266">
    <property type="entry name" value="DAO"/>
    <property type="match status" value="1"/>
</dbReference>
<keyword evidence="5" id="KW-1185">Reference proteome</keyword>
<dbReference type="SUPFAM" id="SSF51905">
    <property type="entry name" value="FAD/NAD(P)-binding domain"/>
    <property type="match status" value="1"/>
</dbReference>
<dbReference type="EMBL" id="CASHTH010004097">
    <property type="protein sequence ID" value="CAI8053483.1"/>
    <property type="molecule type" value="Genomic_DNA"/>
</dbReference>
<evidence type="ECO:0000259" key="3">
    <source>
        <dbReference type="PROSITE" id="PS50085"/>
    </source>
</evidence>
<feature type="domain" description="Rap-GAP" evidence="3">
    <location>
        <begin position="543"/>
        <end position="674"/>
    </location>
</feature>
<dbReference type="InterPro" id="IPR036188">
    <property type="entry name" value="FAD/NAD-bd_sf"/>
</dbReference>
<dbReference type="GO" id="GO:0005737">
    <property type="term" value="C:cytoplasm"/>
    <property type="evidence" value="ECO:0007669"/>
    <property type="project" value="TreeGrafter"/>
</dbReference>
<evidence type="ECO:0000256" key="2">
    <source>
        <dbReference type="SAM" id="MobiDB-lite"/>
    </source>
</evidence>
<dbReference type="InterPro" id="IPR035974">
    <property type="entry name" value="Rap/Ran-GAP_sf"/>
</dbReference>
<dbReference type="Gene3D" id="3.40.50.11210">
    <property type="entry name" value="Rap/Ran-GAP"/>
    <property type="match status" value="1"/>
</dbReference>
<dbReference type="GO" id="GO:0051056">
    <property type="term" value="P:regulation of small GTPase mediated signal transduction"/>
    <property type="evidence" value="ECO:0007669"/>
    <property type="project" value="InterPro"/>
</dbReference>
<dbReference type="InterPro" id="IPR050989">
    <property type="entry name" value="Rap1_Ran_GAP"/>
</dbReference>
<evidence type="ECO:0000256" key="1">
    <source>
        <dbReference type="ARBA" id="ARBA00022468"/>
    </source>
</evidence>
<dbReference type="AlphaFoldDB" id="A0AA35XCB9"/>
<dbReference type="Gene3D" id="3.50.50.60">
    <property type="entry name" value="FAD/NAD(P)-binding domain"/>
    <property type="match status" value="1"/>
</dbReference>